<evidence type="ECO:0000256" key="18">
    <source>
        <dbReference type="PROSITE-ProRule" id="PRU10141"/>
    </source>
</evidence>
<dbReference type="Gene3D" id="1.10.510.10">
    <property type="entry name" value="Transferase(Phosphotransferase) domain 1"/>
    <property type="match status" value="1"/>
</dbReference>
<dbReference type="FunFam" id="2.90.10.10:FF:000002">
    <property type="entry name" value="Serine/threonine-protein kinase"/>
    <property type="match status" value="1"/>
</dbReference>
<dbReference type="CDD" id="cd01098">
    <property type="entry name" value="PAN_AP_plant"/>
    <property type="match status" value="1"/>
</dbReference>
<dbReference type="SMART" id="SM00473">
    <property type="entry name" value="PAN_AP"/>
    <property type="match status" value="1"/>
</dbReference>
<gene>
    <name evidence="25" type="ORF">LUZ62_052796</name>
</gene>
<dbReference type="InterPro" id="IPR008271">
    <property type="entry name" value="Ser/Thr_kinase_AS"/>
</dbReference>
<dbReference type="Pfam" id="PF01453">
    <property type="entry name" value="B_lectin"/>
    <property type="match status" value="1"/>
</dbReference>
<dbReference type="GO" id="GO:0048544">
    <property type="term" value="P:recognition of pollen"/>
    <property type="evidence" value="ECO:0007669"/>
    <property type="project" value="InterPro"/>
</dbReference>
<feature type="domain" description="Apple" evidence="24">
    <location>
        <begin position="354"/>
        <end position="436"/>
    </location>
</feature>
<sequence>MASLRLIRGNPLLSSSSILSLCLLSLLSIGTSTDTITSDSSLSGTNQKLTSAQGKFALGFYQPTSSSNWYIAIWYNTISVQTPVFIANRNAPLTDPATSQLTIGTDGNLVLINGSKTEVWSTNVSGINPSNKTQAVLDDNGNLVLSYVSNTSNVLWQSIDNPTDTWLPGGKLGLNKTTGISQRLISWKSSTDPAEGIYSLLLDPNGTSQYFIQWNKTEGYWTSGTWSETQRIFTLVPEMTENYIYNFTYVSNSQENYFTYSIKSGANVTSRFIMDHNGQIKQQTWVDTTQQWILFWSQPRQTCQVYALCGPYGSCNENGLPYCNCLQGFTQKSQSAYSMEDYSGGCVRKTKLQCESSDPTKVPQDKFYVLYNMKLPNNSQSMEVNSAAECESACLKSCSCSAYSYKSRCNLWYGGLLNLQDGYTSSDGGTLYLRLAASEFSASKSNKGLIIGTIVGSIVVILFFIVVVMFVMKRRRDQRAARLLKESRGTLIAFRYDDLQYVTKNFSEKLGGGAFGSVYKGLLPDSTAIAVKRLDGFHQGEKQFRAEVSTIGTIQHVNLVRLIGFCSEASCRLLVYEYMPNSSLDTKLFNTRDALLNWSTRYQIALGTARGLAYLHEKCRDCIIHCDIKPENILLDDNFVPKVADFGLSKLLGRDFSRVLTTMRGTRGYLAPEWITGVPITPKADVFSYGMMLFELISGHRNNSDQGDGKLSGTGFFPSFAARKLIEGDVQTLLDQKLNGEAPIQELERACKVACWCIQDDETSRPTMGQVVQILEGILEVNTPPMPISLRVMGESPDYINFFSDMSSSATSKTQSTSAASSLVKNSS</sequence>
<dbReference type="GO" id="GO:0005524">
    <property type="term" value="F:ATP binding"/>
    <property type="evidence" value="ECO:0007669"/>
    <property type="project" value="UniProtKB-UniRule"/>
</dbReference>
<evidence type="ECO:0000256" key="1">
    <source>
        <dbReference type="ARBA" id="ARBA00004479"/>
    </source>
</evidence>
<comment type="subcellular location">
    <subcellularLocation>
        <location evidence="1">Membrane</location>
        <topology evidence="1">Single-pass type I membrane protein</topology>
    </subcellularLocation>
</comment>
<dbReference type="AlphaFoldDB" id="A0AAV8GBF9"/>
<evidence type="ECO:0000313" key="25">
    <source>
        <dbReference type="EMBL" id="KAJ4801550.1"/>
    </source>
</evidence>
<dbReference type="PROSITE" id="PS50948">
    <property type="entry name" value="PAN"/>
    <property type="match status" value="1"/>
</dbReference>
<keyword evidence="14" id="KW-0325">Glycoprotein</keyword>
<evidence type="ECO:0000256" key="15">
    <source>
        <dbReference type="ARBA" id="ARBA00047899"/>
    </source>
</evidence>
<dbReference type="SMART" id="SM00220">
    <property type="entry name" value="S_TKc"/>
    <property type="match status" value="1"/>
</dbReference>
<evidence type="ECO:0000256" key="5">
    <source>
        <dbReference type="ARBA" id="ARBA00022692"/>
    </source>
</evidence>
<feature type="chain" id="PRO_5043406664" description="Receptor-like serine/threonine-protein kinase" evidence="21">
    <location>
        <begin position="34"/>
        <end position="828"/>
    </location>
</feature>
<feature type="transmembrane region" description="Helical" evidence="20">
    <location>
        <begin position="449"/>
        <end position="472"/>
    </location>
</feature>
<dbReference type="EC" id="2.7.11.1" evidence="17"/>
<dbReference type="FunFam" id="3.30.200.20:FF:000250">
    <property type="entry name" value="Serine/threonine-protein kinase"/>
    <property type="match status" value="1"/>
</dbReference>
<dbReference type="InterPro" id="IPR024171">
    <property type="entry name" value="SRK-like_kinase"/>
</dbReference>
<evidence type="ECO:0000256" key="19">
    <source>
        <dbReference type="SAM" id="MobiDB-lite"/>
    </source>
</evidence>
<keyword evidence="3" id="KW-0245">EGF-like domain</keyword>
<dbReference type="Pfam" id="PF00954">
    <property type="entry name" value="S_locus_glycop"/>
    <property type="match status" value="1"/>
</dbReference>
<accession>A0AAV8GBF9</accession>
<keyword evidence="12" id="KW-1015">Disulfide bond</keyword>
<evidence type="ECO:0000256" key="16">
    <source>
        <dbReference type="ARBA" id="ARBA00048679"/>
    </source>
</evidence>
<dbReference type="InterPro" id="IPR017441">
    <property type="entry name" value="Protein_kinase_ATP_BS"/>
</dbReference>
<evidence type="ECO:0000256" key="6">
    <source>
        <dbReference type="ARBA" id="ARBA00022729"/>
    </source>
</evidence>
<proteinExistence type="inferred from homology"/>
<keyword evidence="6 21" id="KW-0732">Signal</keyword>
<comment type="caution">
    <text evidence="25">The sequence shown here is derived from an EMBL/GenBank/DDBJ whole genome shotgun (WGS) entry which is preliminary data.</text>
</comment>
<dbReference type="PIRSF" id="PIRSF000641">
    <property type="entry name" value="SRK"/>
    <property type="match status" value="1"/>
</dbReference>
<evidence type="ECO:0000256" key="20">
    <source>
        <dbReference type="SAM" id="Phobius"/>
    </source>
</evidence>
<dbReference type="InterPro" id="IPR036426">
    <property type="entry name" value="Bulb-type_lectin_dom_sf"/>
</dbReference>
<dbReference type="PROSITE" id="PS00108">
    <property type="entry name" value="PROTEIN_KINASE_ST"/>
    <property type="match status" value="1"/>
</dbReference>
<keyword evidence="5 20" id="KW-0812">Transmembrane</keyword>
<organism evidence="25 26">
    <name type="scientific">Rhynchospora pubera</name>
    <dbReference type="NCBI Taxonomy" id="906938"/>
    <lineage>
        <taxon>Eukaryota</taxon>
        <taxon>Viridiplantae</taxon>
        <taxon>Streptophyta</taxon>
        <taxon>Embryophyta</taxon>
        <taxon>Tracheophyta</taxon>
        <taxon>Spermatophyta</taxon>
        <taxon>Magnoliopsida</taxon>
        <taxon>Liliopsida</taxon>
        <taxon>Poales</taxon>
        <taxon>Cyperaceae</taxon>
        <taxon>Cyperoideae</taxon>
        <taxon>Rhynchosporeae</taxon>
        <taxon>Rhynchospora</taxon>
    </lineage>
</organism>
<evidence type="ECO:0000256" key="10">
    <source>
        <dbReference type="ARBA" id="ARBA00022989"/>
    </source>
</evidence>
<keyword evidence="13" id="KW-0675">Receptor</keyword>
<evidence type="ECO:0000256" key="7">
    <source>
        <dbReference type="ARBA" id="ARBA00022741"/>
    </source>
</evidence>
<reference evidence="25" key="1">
    <citation type="submission" date="2022-08" db="EMBL/GenBank/DDBJ databases">
        <authorList>
            <person name="Marques A."/>
        </authorList>
    </citation>
    <scope>NUCLEOTIDE SEQUENCE</scope>
    <source>
        <strain evidence="25">RhyPub2mFocal</strain>
        <tissue evidence="25">Leaves</tissue>
    </source>
</reference>
<protein>
    <recommendedName>
        <fullName evidence="17">Receptor-like serine/threonine-protein kinase</fullName>
        <ecNumber evidence="17">2.7.11.1</ecNumber>
    </recommendedName>
</protein>
<dbReference type="GO" id="GO:0051707">
    <property type="term" value="P:response to other organism"/>
    <property type="evidence" value="ECO:0007669"/>
    <property type="project" value="UniProtKB-ARBA"/>
</dbReference>
<dbReference type="SUPFAM" id="SSF56112">
    <property type="entry name" value="Protein kinase-like (PK-like)"/>
    <property type="match status" value="1"/>
</dbReference>
<dbReference type="EMBL" id="JAMFTS010000002">
    <property type="protein sequence ID" value="KAJ4801550.1"/>
    <property type="molecule type" value="Genomic_DNA"/>
</dbReference>
<evidence type="ECO:0000259" key="22">
    <source>
        <dbReference type="PROSITE" id="PS50011"/>
    </source>
</evidence>
<feature type="region of interest" description="Disordered" evidence="19">
    <location>
        <begin position="809"/>
        <end position="828"/>
    </location>
</feature>
<dbReference type="GO" id="GO:0004674">
    <property type="term" value="F:protein serine/threonine kinase activity"/>
    <property type="evidence" value="ECO:0007669"/>
    <property type="project" value="UniProtKB-KW"/>
</dbReference>
<dbReference type="SUPFAM" id="SSF51110">
    <property type="entry name" value="alpha-D-mannose-specific plant lectins"/>
    <property type="match status" value="1"/>
</dbReference>
<evidence type="ECO:0000256" key="13">
    <source>
        <dbReference type="ARBA" id="ARBA00023170"/>
    </source>
</evidence>
<name>A0AAV8GBF9_9POAL</name>
<feature type="compositionally biased region" description="Low complexity" evidence="19">
    <location>
        <begin position="809"/>
        <end position="822"/>
    </location>
</feature>
<dbReference type="PROSITE" id="PS50011">
    <property type="entry name" value="PROTEIN_KINASE_DOM"/>
    <property type="match status" value="1"/>
</dbReference>
<dbReference type="PANTHER" id="PTHR47974">
    <property type="entry name" value="OS07G0415500 PROTEIN"/>
    <property type="match status" value="1"/>
</dbReference>
<dbReference type="CDD" id="cd14066">
    <property type="entry name" value="STKc_IRAK"/>
    <property type="match status" value="1"/>
</dbReference>
<dbReference type="InterPro" id="IPR000719">
    <property type="entry name" value="Prot_kinase_dom"/>
</dbReference>
<keyword evidence="2 17" id="KW-0723">Serine/threonine-protein kinase</keyword>
<keyword evidence="7 17" id="KW-0547">Nucleotide-binding</keyword>
<dbReference type="FunFam" id="1.10.510.10:FF:000227">
    <property type="entry name" value="Serine/threonine-protein kinase"/>
    <property type="match status" value="1"/>
</dbReference>
<feature type="signal peptide" evidence="21">
    <location>
        <begin position="1"/>
        <end position="33"/>
    </location>
</feature>
<dbReference type="PANTHER" id="PTHR47974:SF19">
    <property type="entry name" value="RECEPTOR-LIKE SERINE_THREONINE-PROTEIN KINASE"/>
    <property type="match status" value="1"/>
</dbReference>
<comment type="catalytic activity">
    <reaction evidence="15 17">
        <text>L-threonyl-[protein] + ATP = O-phospho-L-threonyl-[protein] + ADP + H(+)</text>
        <dbReference type="Rhea" id="RHEA:46608"/>
        <dbReference type="Rhea" id="RHEA-COMP:11060"/>
        <dbReference type="Rhea" id="RHEA-COMP:11605"/>
        <dbReference type="ChEBI" id="CHEBI:15378"/>
        <dbReference type="ChEBI" id="CHEBI:30013"/>
        <dbReference type="ChEBI" id="CHEBI:30616"/>
        <dbReference type="ChEBI" id="CHEBI:61977"/>
        <dbReference type="ChEBI" id="CHEBI:456216"/>
        <dbReference type="EC" id="2.7.11.1"/>
    </reaction>
</comment>
<evidence type="ECO:0000313" key="26">
    <source>
        <dbReference type="Proteomes" id="UP001140206"/>
    </source>
</evidence>
<evidence type="ECO:0000256" key="17">
    <source>
        <dbReference type="PIRNR" id="PIRNR000641"/>
    </source>
</evidence>
<dbReference type="PROSITE" id="PS50927">
    <property type="entry name" value="BULB_LECTIN"/>
    <property type="match status" value="1"/>
</dbReference>
<dbReference type="Proteomes" id="UP001140206">
    <property type="component" value="Chromosome 2"/>
</dbReference>
<dbReference type="Pfam" id="PF08276">
    <property type="entry name" value="PAN_2"/>
    <property type="match status" value="1"/>
</dbReference>
<dbReference type="InterPro" id="IPR000858">
    <property type="entry name" value="S_locus_glycoprot_dom"/>
</dbReference>
<comment type="catalytic activity">
    <reaction evidence="16 17">
        <text>L-seryl-[protein] + ATP = O-phospho-L-seryl-[protein] + ADP + H(+)</text>
        <dbReference type="Rhea" id="RHEA:17989"/>
        <dbReference type="Rhea" id="RHEA-COMP:9863"/>
        <dbReference type="Rhea" id="RHEA-COMP:11604"/>
        <dbReference type="ChEBI" id="CHEBI:15378"/>
        <dbReference type="ChEBI" id="CHEBI:29999"/>
        <dbReference type="ChEBI" id="CHEBI:30616"/>
        <dbReference type="ChEBI" id="CHEBI:83421"/>
        <dbReference type="ChEBI" id="CHEBI:456216"/>
        <dbReference type="EC" id="2.7.11.1"/>
    </reaction>
</comment>
<dbReference type="GO" id="GO:0016020">
    <property type="term" value="C:membrane"/>
    <property type="evidence" value="ECO:0007669"/>
    <property type="project" value="UniProtKB-SubCell"/>
</dbReference>
<dbReference type="PROSITE" id="PS00107">
    <property type="entry name" value="PROTEIN_KINASE_ATP"/>
    <property type="match status" value="1"/>
</dbReference>
<dbReference type="InterPro" id="IPR003609">
    <property type="entry name" value="Pan_app"/>
</dbReference>
<evidence type="ECO:0000256" key="14">
    <source>
        <dbReference type="ARBA" id="ARBA00023180"/>
    </source>
</evidence>
<dbReference type="Pfam" id="PF00069">
    <property type="entry name" value="Pkinase"/>
    <property type="match status" value="1"/>
</dbReference>
<evidence type="ECO:0000256" key="12">
    <source>
        <dbReference type="ARBA" id="ARBA00023157"/>
    </source>
</evidence>
<evidence type="ECO:0000259" key="23">
    <source>
        <dbReference type="PROSITE" id="PS50927"/>
    </source>
</evidence>
<feature type="binding site" evidence="18">
    <location>
        <position position="532"/>
    </location>
    <ligand>
        <name>ATP</name>
        <dbReference type="ChEBI" id="CHEBI:30616"/>
    </ligand>
</feature>
<feature type="domain" description="Bulb-type lectin" evidence="23">
    <location>
        <begin position="33"/>
        <end position="158"/>
    </location>
</feature>
<keyword evidence="4 17" id="KW-0808">Transferase</keyword>
<dbReference type="CDD" id="cd00028">
    <property type="entry name" value="B_lectin"/>
    <property type="match status" value="1"/>
</dbReference>
<evidence type="ECO:0000256" key="9">
    <source>
        <dbReference type="ARBA" id="ARBA00022840"/>
    </source>
</evidence>
<evidence type="ECO:0000256" key="11">
    <source>
        <dbReference type="ARBA" id="ARBA00023136"/>
    </source>
</evidence>
<feature type="domain" description="Protein kinase" evidence="22">
    <location>
        <begin position="504"/>
        <end position="779"/>
    </location>
</feature>
<keyword evidence="10 20" id="KW-1133">Transmembrane helix</keyword>
<evidence type="ECO:0000256" key="8">
    <source>
        <dbReference type="ARBA" id="ARBA00022777"/>
    </source>
</evidence>
<dbReference type="SMART" id="SM00108">
    <property type="entry name" value="B_lectin"/>
    <property type="match status" value="1"/>
</dbReference>
<dbReference type="InterPro" id="IPR001480">
    <property type="entry name" value="Bulb-type_lectin_dom"/>
</dbReference>
<keyword evidence="26" id="KW-1185">Reference proteome</keyword>
<dbReference type="InterPro" id="IPR011009">
    <property type="entry name" value="Kinase-like_dom_sf"/>
</dbReference>
<keyword evidence="8 17" id="KW-0418">Kinase</keyword>
<dbReference type="Gene3D" id="3.30.200.20">
    <property type="entry name" value="Phosphorylase Kinase, domain 1"/>
    <property type="match status" value="1"/>
</dbReference>
<evidence type="ECO:0000259" key="24">
    <source>
        <dbReference type="PROSITE" id="PS50948"/>
    </source>
</evidence>
<evidence type="ECO:0000256" key="3">
    <source>
        <dbReference type="ARBA" id="ARBA00022536"/>
    </source>
</evidence>
<evidence type="ECO:0000256" key="21">
    <source>
        <dbReference type="SAM" id="SignalP"/>
    </source>
</evidence>
<keyword evidence="11 20" id="KW-0472">Membrane</keyword>
<dbReference type="Gene3D" id="2.90.10.10">
    <property type="entry name" value="Bulb-type lectin domain"/>
    <property type="match status" value="1"/>
</dbReference>
<evidence type="ECO:0000256" key="4">
    <source>
        <dbReference type="ARBA" id="ARBA00022679"/>
    </source>
</evidence>
<comment type="similarity">
    <text evidence="17">Belongs to the protein kinase superfamily. Ser/Thr protein kinase family.</text>
</comment>
<evidence type="ECO:0000256" key="2">
    <source>
        <dbReference type="ARBA" id="ARBA00022527"/>
    </source>
</evidence>
<keyword evidence="9 17" id="KW-0067">ATP-binding</keyword>